<name>A0A1H3SNS8_9ACTN</name>
<dbReference type="Proteomes" id="UP000242415">
    <property type="component" value="Unassembled WGS sequence"/>
</dbReference>
<gene>
    <name evidence="7" type="ORF">SAMN05444365_1136</name>
</gene>
<dbReference type="PANTHER" id="PTHR30086:SF20">
    <property type="entry name" value="ARGININE EXPORTER PROTEIN ARGO-RELATED"/>
    <property type="match status" value="1"/>
</dbReference>
<dbReference type="PANTHER" id="PTHR30086">
    <property type="entry name" value="ARGININE EXPORTER PROTEIN ARGO"/>
    <property type="match status" value="1"/>
</dbReference>
<keyword evidence="8" id="KW-1185">Reference proteome</keyword>
<dbReference type="AlphaFoldDB" id="A0A1H3SNS8"/>
<dbReference type="InterPro" id="IPR001123">
    <property type="entry name" value="LeuE-type"/>
</dbReference>
<feature type="transmembrane region" description="Helical" evidence="6">
    <location>
        <begin position="41"/>
        <end position="66"/>
    </location>
</feature>
<evidence type="ECO:0000256" key="3">
    <source>
        <dbReference type="ARBA" id="ARBA00022692"/>
    </source>
</evidence>
<dbReference type="PIRSF" id="PIRSF006324">
    <property type="entry name" value="LeuE"/>
    <property type="match status" value="1"/>
</dbReference>
<dbReference type="RefSeq" id="WP_175543760.1">
    <property type="nucleotide sequence ID" value="NZ_FNPH01000013.1"/>
</dbReference>
<comment type="subcellular location">
    <subcellularLocation>
        <location evidence="1">Cell membrane</location>
        <topology evidence="1">Multi-pass membrane protein</topology>
    </subcellularLocation>
</comment>
<feature type="transmembrane region" description="Helical" evidence="6">
    <location>
        <begin position="72"/>
        <end position="92"/>
    </location>
</feature>
<keyword evidence="5 6" id="KW-0472">Membrane</keyword>
<feature type="transmembrane region" description="Helical" evidence="6">
    <location>
        <begin position="6"/>
        <end position="29"/>
    </location>
</feature>
<evidence type="ECO:0000256" key="4">
    <source>
        <dbReference type="ARBA" id="ARBA00022989"/>
    </source>
</evidence>
<evidence type="ECO:0000256" key="1">
    <source>
        <dbReference type="ARBA" id="ARBA00004651"/>
    </source>
</evidence>
<dbReference type="GO" id="GO:0015171">
    <property type="term" value="F:amino acid transmembrane transporter activity"/>
    <property type="evidence" value="ECO:0007669"/>
    <property type="project" value="TreeGrafter"/>
</dbReference>
<keyword evidence="2" id="KW-1003">Cell membrane</keyword>
<evidence type="ECO:0000313" key="7">
    <source>
        <dbReference type="EMBL" id="SDZ39646.1"/>
    </source>
</evidence>
<reference evidence="8" key="1">
    <citation type="submission" date="2016-10" db="EMBL/GenBank/DDBJ databases">
        <authorList>
            <person name="Varghese N."/>
            <person name="Submissions S."/>
        </authorList>
    </citation>
    <scope>NUCLEOTIDE SEQUENCE [LARGE SCALE GENOMIC DNA]</scope>
    <source>
        <strain evidence="8">DSM 45245</strain>
    </source>
</reference>
<protein>
    <submittedName>
        <fullName evidence="7">Threonine/homoserine/homoserine lactone efflux protein</fullName>
    </submittedName>
</protein>
<feature type="transmembrane region" description="Helical" evidence="6">
    <location>
        <begin position="113"/>
        <end position="135"/>
    </location>
</feature>
<proteinExistence type="predicted"/>
<dbReference type="EMBL" id="FNPH01000013">
    <property type="protein sequence ID" value="SDZ39646.1"/>
    <property type="molecule type" value="Genomic_DNA"/>
</dbReference>
<evidence type="ECO:0000313" key="8">
    <source>
        <dbReference type="Proteomes" id="UP000242415"/>
    </source>
</evidence>
<accession>A0A1H3SNS8</accession>
<sequence length="214" mass="22679">MITVASILGVSAVALGMVLTPGPNMMYLVSRSITQGRRAGVVSLGGVALGFLVYLTAANLGLSVIFLAVPELYLAVKFTGAAYLGWLAWKALRPGGTSMFEPQEFALDSPRRLFTMGLMTNLLNPKIAVMYLSLIPQFVHPAAGHVVVQGFVLGGIQIIVSLAVNLAIVLAAGTIAVFLTQRPSWLRVQRYLMGTVLGALAIKLATDRAQPTPT</sequence>
<organism evidence="7 8">
    <name type="scientific">Micromonospora pattaloongensis</name>
    <dbReference type="NCBI Taxonomy" id="405436"/>
    <lineage>
        <taxon>Bacteria</taxon>
        <taxon>Bacillati</taxon>
        <taxon>Actinomycetota</taxon>
        <taxon>Actinomycetes</taxon>
        <taxon>Micromonosporales</taxon>
        <taxon>Micromonosporaceae</taxon>
        <taxon>Micromonospora</taxon>
    </lineage>
</organism>
<evidence type="ECO:0000256" key="5">
    <source>
        <dbReference type="ARBA" id="ARBA00023136"/>
    </source>
</evidence>
<dbReference type="Pfam" id="PF01810">
    <property type="entry name" value="LysE"/>
    <property type="match status" value="1"/>
</dbReference>
<feature type="transmembrane region" description="Helical" evidence="6">
    <location>
        <begin position="155"/>
        <end position="180"/>
    </location>
</feature>
<dbReference type="GO" id="GO:0005886">
    <property type="term" value="C:plasma membrane"/>
    <property type="evidence" value="ECO:0007669"/>
    <property type="project" value="UniProtKB-SubCell"/>
</dbReference>
<keyword evidence="3 6" id="KW-0812">Transmembrane</keyword>
<evidence type="ECO:0000256" key="6">
    <source>
        <dbReference type="SAM" id="Phobius"/>
    </source>
</evidence>
<keyword evidence="4 6" id="KW-1133">Transmembrane helix</keyword>
<evidence type="ECO:0000256" key="2">
    <source>
        <dbReference type="ARBA" id="ARBA00022475"/>
    </source>
</evidence>